<feature type="compositionally biased region" description="Low complexity" evidence="2">
    <location>
        <begin position="318"/>
        <end position="332"/>
    </location>
</feature>
<dbReference type="InterPro" id="IPR015158">
    <property type="entry name" value="Bud22_dom"/>
</dbReference>
<dbReference type="GO" id="GO:0005634">
    <property type="term" value="C:nucleus"/>
    <property type="evidence" value="ECO:0007669"/>
    <property type="project" value="TreeGrafter"/>
</dbReference>
<reference evidence="4" key="1">
    <citation type="submission" date="2020-03" db="EMBL/GenBank/DDBJ databases">
        <title>Site-based positive gene gene selection in Geosmithia morbida across the United States reveals a broad range of putative effectors and factors for local host and environmental adapation.</title>
        <authorList>
            <person name="Onufrak A."/>
            <person name="Murdoch R.W."/>
            <person name="Gazis R."/>
            <person name="Huff M."/>
            <person name="Staton M."/>
            <person name="Klingeman W."/>
            <person name="Hadziabdic D."/>
        </authorList>
    </citation>
    <scope>NUCLEOTIDE SEQUENCE</scope>
    <source>
        <strain evidence="4">1262</strain>
    </source>
</reference>
<feature type="compositionally biased region" description="Pro residues" evidence="2">
    <location>
        <begin position="355"/>
        <end position="367"/>
    </location>
</feature>
<dbReference type="GO" id="GO:0030686">
    <property type="term" value="C:90S preribosome"/>
    <property type="evidence" value="ECO:0007669"/>
    <property type="project" value="TreeGrafter"/>
</dbReference>
<feature type="domain" description="Bud22" evidence="3">
    <location>
        <begin position="260"/>
        <end position="524"/>
    </location>
</feature>
<feature type="compositionally biased region" description="Basic and acidic residues" evidence="2">
    <location>
        <begin position="241"/>
        <end position="256"/>
    </location>
</feature>
<evidence type="ECO:0000256" key="1">
    <source>
        <dbReference type="ARBA" id="ARBA00023054"/>
    </source>
</evidence>
<feature type="compositionally biased region" description="Basic and acidic residues" evidence="2">
    <location>
        <begin position="303"/>
        <end position="317"/>
    </location>
</feature>
<feature type="region of interest" description="Disordered" evidence="2">
    <location>
        <begin position="141"/>
        <end position="524"/>
    </location>
</feature>
<proteinExistence type="predicted"/>
<feature type="compositionally biased region" description="Basic and acidic residues" evidence="2">
    <location>
        <begin position="141"/>
        <end position="177"/>
    </location>
</feature>
<feature type="compositionally biased region" description="Acidic residues" evidence="2">
    <location>
        <begin position="333"/>
        <end position="348"/>
    </location>
</feature>
<dbReference type="GO" id="GO:0030490">
    <property type="term" value="P:maturation of SSU-rRNA"/>
    <property type="evidence" value="ECO:0007669"/>
    <property type="project" value="TreeGrafter"/>
</dbReference>
<dbReference type="InterPro" id="IPR037393">
    <property type="entry name" value="Bud22/SRFB1"/>
</dbReference>
<dbReference type="AlphaFoldDB" id="A0A9P5D1G2"/>
<dbReference type="Proteomes" id="UP000749293">
    <property type="component" value="Unassembled WGS sequence"/>
</dbReference>
<keyword evidence="1" id="KW-0175">Coiled coil</keyword>
<dbReference type="GeneID" id="55973247"/>
<feature type="compositionally biased region" description="Acidic residues" evidence="2">
    <location>
        <begin position="263"/>
        <end position="279"/>
    </location>
</feature>
<accession>A0A9P5D1G2</accession>
<evidence type="ECO:0000256" key="2">
    <source>
        <dbReference type="SAM" id="MobiDB-lite"/>
    </source>
</evidence>
<evidence type="ECO:0000313" key="4">
    <source>
        <dbReference type="EMBL" id="KAF4122717.1"/>
    </source>
</evidence>
<feature type="compositionally biased region" description="Basic and acidic residues" evidence="2">
    <location>
        <begin position="441"/>
        <end position="453"/>
    </location>
</feature>
<feature type="compositionally biased region" description="Acidic residues" evidence="2">
    <location>
        <begin position="189"/>
        <end position="200"/>
    </location>
</feature>
<sequence length="524" mass="57733">MPKRKRSEEQTLSDKLEKYYDEVFRALKTAKGFERQRLSKRQREKGVTPDKLQRLEREVTVLKSLDLHQTARAHLASSLLKVKSIASSPELPDQIRNGVSKPELPEEERVALHNVTSGLYNRKQVRDAVDRAIKVACTHLKVDPPGKGKKNARDVDEKKKEEVEKESKDGEEQEKPKRIPVRSKKQVSGEEEEETDFDGFDDGHEQADEEELGSDQEEARVSTYDALLGSSSDEDSGDDADLSRYEKFRGTEKVNLDDISGSESEDGDESEDGEEDSELEEARISKYDTLLGDSDGSDDDDDLSRYEKFRGTEKVNLDDISSISGSGSGSEADASDDDGSDSDEDNDDVGSAPPAASPSPPPSPPPAKKTKKSNKVTATPRDTTFLPSLMGGYVSGSESASDVDVVAPKKRRGQRARQAIWEKKYGASARHLAQQKKKGQKGRDAGWDARRGAVDPADAGNRTPWKKGVVNPFSSGKGGHDKRPPPPPTKKDDEGPLHPSWEARKKKAESLKSVAFTGQKLVFD</sequence>
<feature type="domain" description="Bud22" evidence="3">
    <location>
        <begin position="17"/>
        <end position="239"/>
    </location>
</feature>
<dbReference type="OrthoDB" id="3364872at2759"/>
<evidence type="ECO:0000313" key="5">
    <source>
        <dbReference type="Proteomes" id="UP000749293"/>
    </source>
</evidence>
<dbReference type="EMBL" id="JAANYQ010000008">
    <property type="protein sequence ID" value="KAF4122717.1"/>
    <property type="molecule type" value="Genomic_DNA"/>
</dbReference>
<dbReference type="Pfam" id="PF09073">
    <property type="entry name" value="BUD22"/>
    <property type="match status" value="2"/>
</dbReference>
<evidence type="ECO:0000259" key="3">
    <source>
        <dbReference type="Pfam" id="PF09073"/>
    </source>
</evidence>
<keyword evidence="5" id="KW-1185">Reference proteome</keyword>
<dbReference type="PANTHER" id="PTHR23325:SF1">
    <property type="entry name" value="SERUM RESPONSE FACTOR-BINDING PROTEIN 1"/>
    <property type="match status" value="1"/>
</dbReference>
<organism evidence="4 5">
    <name type="scientific">Geosmithia morbida</name>
    <dbReference type="NCBI Taxonomy" id="1094350"/>
    <lineage>
        <taxon>Eukaryota</taxon>
        <taxon>Fungi</taxon>
        <taxon>Dikarya</taxon>
        <taxon>Ascomycota</taxon>
        <taxon>Pezizomycotina</taxon>
        <taxon>Sordariomycetes</taxon>
        <taxon>Hypocreomycetidae</taxon>
        <taxon>Hypocreales</taxon>
        <taxon>Bionectriaceae</taxon>
        <taxon>Geosmithia</taxon>
    </lineage>
</organism>
<feature type="compositionally biased region" description="Polar residues" evidence="2">
    <location>
        <begin position="375"/>
        <end position="386"/>
    </location>
</feature>
<feature type="compositionally biased region" description="Basic and acidic residues" evidence="2">
    <location>
        <begin position="478"/>
        <end position="496"/>
    </location>
</feature>
<comment type="caution">
    <text evidence="4">The sequence shown here is derived from an EMBL/GenBank/DDBJ whole genome shotgun (WGS) entry which is preliminary data.</text>
</comment>
<dbReference type="RefSeq" id="XP_035321369.1">
    <property type="nucleotide sequence ID" value="XM_035468989.1"/>
</dbReference>
<gene>
    <name evidence="4" type="ORF">GMORB2_7024</name>
</gene>
<dbReference type="PANTHER" id="PTHR23325">
    <property type="entry name" value="SERUM RESPONSE FACTOR-BINDING"/>
    <property type="match status" value="1"/>
</dbReference>
<name>A0A9P5D1G2_9HYPO</name>
<protein>
    <submittedName>
        <fullName evidence="4">BUD22</fullName>
    </submittedName>
</protein>
<feature type="compositionally biased region" description="Acidic residues" evidence="2">
    <location>
        <begin position="207"/>
        <end position="216"/>
    </location>
</feature>